<accession>A0A978VG77</accession>
<evidence type="ECO:0000313" key="1">
    <source>
        <dbReference type="EMBL" id="KAH7529366.1"/>
    </source>
</evidence>
<dbReference type="AlphaFoldDB" id="A0A978VG77"/>
<comment type="caution">
    <text evidence="1">The sequence shown here is derived from an EMBL/GenBank/DDBJ whole genome shotgun (WGS) entry which is preliminary data.</text>
</comment>
<sequence length="284" mass="32502">MELSFQLLDESDSHVGSLRRGNILVEPGNMLLIYLPGSTLLSECLPYSPFKDTKISVIERVQHIKKIKVQSTTMSTACGIHILWDGDEIMIEGKPIKVSDSISHIIDRTFDDFANGGMQFSWSSRQRQKREGLLELRRESILIEPGKMWLIYLPAHTLLSECLPYSLFKDTKTSVLKNVKHVKVSFLGRREKHNYDRGVPISSCGVHVLWDQDENMVEQNLIEKSLILFHIVCREPVSARTNIVGSEDWEEEELANISETEDMEEKYITSLSLVSESFRTLAFQ</sequence>
<gene>
    <name evidence="1" type="ORF">FEM48_Zijuj05G0176600</name>
</gene>
<reference evidence="1" key="1">
    <citation type="journal article" date="2021" name="Front. Plant Sci.">
        <title>Chromosome-Scale Genome Assembly for Chinese Sour Jujube and Insights Into Its Genome Evolution and Domestication Signature.</title>
        <authorList>
            <person name="Shen L.-Y."/>
            <person name="Luo H."/>
            <person name="Wang X.-L."/>
            <person name="Wang X.-M."/>
            <person name="Qiu X.-J."/>
            <person name="Liu H."/>
            <person name="Zhou S.-S."/>
            <person name="Jia K.-H."/>
            <person name="Nie S."/>
            <person name="Bao Y.-T."/>
            <person name="Zhang R.-G."/>
            <person name="Yun Q.-Z."/>
            <person name="Chai Y.-H."/>
            <person name="Lu J.-Y."/>
            <person name="Li Y."/>
            <person name="Zhao S.-W."/>
            <person name="Mao J.-F."/>
            <person name="Jia S.-G."/>
            <person name="Mao Y.-M."/>
        </authorList>
    </citation>
    <scope>NUCLEOTIDE SEQUENCE</scope>
    <source>
        <strain evidence="1">AT0</strain>
        <tissue evidence="1">Leaf</tissue>
    </source>
</reference>
<dbReference type="Proteomes" id="UP000813462">
    <property type="component" value="Unassembled WGS sequence"/>
</dbReference>
<dbReference type="EMBL" id="JAEACU010000005">
    <property type="protein sequence ID" value="KAH7529366.1"/>
    <property type="molecule type" value="Genomic_DNA"/>
</dbReference>
<proteinExistence type="predicted"/>
<protein>
    <recommendedName>
        <fullName evidence="3">TMV resistance protein N-like</fullName>
    </recommendedName>
</protein>
<evidence type="ECO:0000313" key="2">
    <source>
        <dbReference type="Proteomes" id="UP000813462"/>
    </source>
</evidence>
<evidence type="ECO:0008006" key="3">
    <source>
        <dbReference type="Google" id="ProtNLM"/>
    </source>
</evidence>
<name>A0A978VG77_ZIZJJ</name>
<organism evidence="1 2">
    <name type="scientific">Ziziphus jujuba var. spinosa</name>
    <dbReference type="NCBI Taxonomy" id="714518"/>
    <lineage>
        <taxon>Eukaryota</taxon>
        <taxon>Viridiplantae</taxon>
        <taxon>Streptophyta</taxon>
        <taxon>Embryophyta</taxon>
        <taxon>Tracheophyta</taxon>
        <taxon>Spermatophyta</taxon>
        <taxon>Magnoliopsida</taxon>
        <taxon>eudicotyledons</taxon>
        <taxon>Gunneridae</taxon>
        <taxon>Pentapetalae</taxon>
        <taxon>rosids</taxon>
        <taxon>fabids</taxon>
        <taxon>Rosales</taxon>
        <taxon>Rhamnaceae</taxon>
        <taxon>Paliureae</taxon>
        <taxon>Ziziphus</taxon>
    </lineage>
</organism>